<proteinExistence type="predicted"/>
<organism evidence="1 2">
    <name type="scientific">Araneus ventricosus</name>
    <name type="common">Orbweaver spider</name>
    <name type="synonym">Epeira ventricosa</name>
    <dbReference type="NCBI Taxonomy" id="182803"/>
    <lineage>
        <taxon>Eukaryota</taxon>
        <taxon>Metazoa</taxon>
        <taxon>Ecdysozoa</taxon>
        <taxon>Arthropoda</taxon>
        <taxon>Chelicerata</taxon>
        <taxon>Arachnida</taxon>
        <taxon>Araneae</taxon>
        <taxon>Araneomorphae</taxon>
        <taxon>Entelegynae</taxon>
        <taxon>Araneoidea</taxon>
        <taxon>Araneidae</taxon>
        <taxon>Araneus</taxon>
    </lineage>
</organism>
<dbReference type="EMBL" id="BGPR01054313">
    <property type="protein sequence ID" value="GBO31105.1"/>
    <property type="molecule type" value="Genomic_DNA"/>
</dbReference>
<dbReference type="Proteomes" id="UP000499080">
    <property type="component" value="Unassembled WGS sequence"/>
</dbReference>
<accession>A0A4Y2W1K3</accession>
<gene>
    <name evidence="1" type="ORF">AVEN_124778_1</name>
</gene>
<comment type="caution">
    <text evidence="1">The sequence shown here is derived from an EMBL/GenBank/DDBJ whole genome shotgun (WGS) entry which is preliminary data.</text>
</comment>
<dbReference type="AlphaFoldDB" id="A0A4Y2W1K3"/>
<keyword evidence="2" id="KW-1185">Reference proteome</keyword>
<protein>
    <submittedName>
        <fullName evidence="1">Uncharacterized protein</fullName>
    </submittedName>
</protein>
<sequence>MLKLHTRFLRTRLYVETCVAPCLCSRVMWVSDSVREITLISLMDQMARKLAVDAKSPQSNCQTAVFRFFTRLLTRGAKYTRVKRRI</sequence>
<evidence type="ECO:0000313" key="2">
    <source>
        <dbReference type="Proteomes" id="UP000499080"/>
    </source>
</evidence>
<name>A0A4Y2W1K3_ARAVE</name>
<reference evidence="1 2" key="1">
    <citation type="journal article" date="2019" name="Sci. Rep.">
        <title>Orb-weaving spider Araneus ventricosus genome elucidates the spidroin gene catalogue.</title>
        <authorList>
            <person name="Kono N."/>
            <person name="Nakamura H."/>
            <person name="Ohtoshi R."/>
            <person name="Moran D.A.P."/>
            <person name="Shinohara A."/>
            <person name="Yoshida Y."/>
            <person name="Fujiwara M."/>
            <person name="Mori M."/>
            <person name="Tomita M."/>
            <person name="Arakawa K."/>
        </authorList>
    </citation>
    <scope>NUCLEOTIDE SEQUENCE [LARGE SCALE GENOMIC DNA]</scope>
</reference>
<evidence type="ECO:0000313" key="1">
    <source>
        <dbReference type="EMBL" id="GBO31105.1"/>
    </source>
</evidence>